<feature type="region of interest" description="Disordered" evidence="1">
    <location>
        <begin position="1"/>
        <end position="38"/>
    </location>
</feature>
<dbReference type="AlphaFoldDB" id="X7Z2P8"/>
<feature type="region of interest" description="Disordered" evidence="1">
    <location>
        <begin position="56"/>
        <end position="85"/>
    </location>
</feature>
<evidence type="ECO:0000313" key="2">
    <source>
        <dbReference type="EMBL" id="EUA13737.1"/>
    </source>
</evidence>
<accession>X7Z2P8</accession>
<proteinExistence type="predicted"/>
<evidence type="ECO:0000256" key="1">
    <source>
        <dbReference type="SAM" id="MobiDB-lite"/>
    </source>
</evidence>
<protein>
    <submittedName>
        <fullName evidence="2">Uncharacterized protein</fullName>
    </submittedName>
</protein>
<comment type="caution">
    <text evidence="2">The sequence shown here is derived from an EMBL/GenBank/DDBJ whole genome shotgun (WGS) entry which is preliminary data.</text>
</comment>
<dbReference type="EMBL" id="JAOB01000081">
    <property type="protein sequence ID" value="EUA13737.1"/>
    <property type="molecule type" value="Genomic_DNA"/>
</dbReference>
<gene>
    <name evidence="2" type="ORF">I553_6856</name>
</gene>
<sequence length="128" mass="13961">MSSGADEHRFSRRGRRLADHAEPVPIQPELCPVDVGGRRDADRAVTELVDRGRQRQLRGNALDGEGGAQVRSVTSGRLKRGDDDADLRKTLDIEEVGRAQVIVSLSDASTQRCYADVETTENGPLPVI</sequence>
<reference evidence="2" key="1">
    <citation type="submission" date="2014-01" db="EMBL/GenBank/DDBJ databases">
        <authorList>
            <person name="Brown-Elliot B."/>
            <person name="Wallace R."/>
            <person name="Lenaerts A."/>
            <person name="Ordway D."/>
            <person name="DeGroote M.A."/>
            <person name="Parker T."/>
            <person name="Sizemore C."/>
            <person name="Tallon L.J."/>
            <person name="Sadzewicz L.K."/>
            <person name="Sengamalay N."/>
            <person name="Fraser C.M."/>
            <person name="Hine E."/>
            <person name="Shefchek K.A."/>
            <person name="Das S.P."/>
            <person name="Tettelin H."/>
        </authorList>
    </citation>
    <scope>NUCLEOTIDE SEQUENCE [LARGE SCALE GENOMIC DNA]</scope>
    <source>
        <strain evidence="2">4042</strain>
    </source>
</reference>
<organism evidence="2">
    <name type="scientific">Mycobacterium xenopi 4042</name>
    <dbReference type="NCBI Taxonomy" id="1299334"/>
    <lineage>
        <taxon>Bacteria</taxon>
        <taxon>Bacillati</taxon>
        <taxon>Actinomycetota</taxon>
        <taxon>Actinomycetes</taxon>
        <taxon>Mycobacteriales</taxon>
        <taxon>Mycobacteriaceae</taxon>
        <taxon>Mycobacterium</taxon>
    </lineage>
</organism>
<name>X7Z2P8_MYCXE</name>